<comment type="caution">
    <text evidence="3">The sequence shown here is derived from an EMBL/GenBank/DDBJ whole genome shotgun (WGS) entry which is preliminary data.</text>
</comment>
<dbReference type="EMBL" id="BAABGY010000009">
    <property type="protein sequence ID" value="GAA4337171.1"/>
    <property type="molecule type" value="Genomic_DNA"/>
</dbReference>
<protein>
    <recommendedName>
        <fullName evidence="2">Pyrrolo-quinoline quinone repeat domain-containing protein</fullName>
    </recommendedName>
</protein>
<feature type="chain" id="PRO_5046456076" description="Pyrrolo-quinoline quinone repeat domain-containing protein" evidence="1">
    <location>
        <begin position="20"/>
        <end position="652"/>
    </location>
</feature>
<dbReference type="SMART" id="SM00564">
    <property type="entry name" value="PQQ"/>
    <property type="match status" value="2"/>
</dbReference>
<dbReference type="Pfam" id="PF13360">
    <property type="entry name" value="PQQ_2"/>
    <property type="match status" value="1"/>
</dbReference>
<keyword evidence="1" id="KW-0732">Signal</keyword>
<evidence type="ECO:0000313" key="3">
    <source>
        <dbReference type="EMBL" id="GAA4337171.1"/>
    </source>
</evidence>
<feature type="domain" description="Pyrrolo-quinoline quinone repeat" evidence="2">
    <location>
        <begin position="155"/>
        <end position="346"/>
    </location>
</feature>
<evidence type="ECO:0000256" key="1">
    <source>
        <dbReference type="SAM" id="SignalP"/>
    </source>
</evidence>
<dbReference type="InterPro" id="IPR011047">
    <property type="entry name" value="Quinoprotein_ADH-like_sf"/>
</dbReference>
<evidence type="ECO:0000313" key="4">
    <source>
        <dbReference type="Proteomes" id="UP001501725"/>
    </source>
</evidence>
<proteinExistence type="predicted"/>
<sequence length="652" mass="71781">MLRSLLSLCLLLVLGSASAADGLGTPPEKQLWKKKFAGAVKWFRSTDAGMVVVCTADALYGIDPATGEEKWKNEGLRNIQEDNYDPIEASPMIAIVDRGINPAHIVIDVFTGKVIIDSKEAGLAAVQKRFADPDLQGLFFYGTNKRGKPMMLLADAASGTKRWEAEKIFDKATEQIVAAPYAVSKDAFMIATTKGVYKISLATGDVLWETKMKNEAVELKVAKGGFNMFKSMNKTANANATATNARFFALQQQPDLVYFYSNDQFTAFQIADGKEAWERVKLKSPVTDVLYDSHGLLLATAENDDDEKQGKGMFGKLVKAATDKNKARLMCLDYRSGKELWKDHIGIAGDVVYYKYADVNTLILATANEKGRNRIDVIDLNAGKSNLKNPFKVDGDILDIRMVPQGLLYRTTDELNILDLNTYKDAWSKSLKFKTGSMGVDKDNDTYIYGDGKVYRFDNAKGDYEQLCSGLDFSGGERPAKAELRANGILFSAEQNMVLVDFTGKKLYQVYKRAPGKSAASLVFLSAIATVSTMAMARESFTSGYARGKGATSAAEYHERQASNWGDLATASFKEMGKRFKATADAQEFLSVLTRTSDSDESGIGIVLLRKDNGQEEGAIVLRDKKPEYQLDGATHRVFYKSGSDELTAYSF</sequence>
<feature type="signal peptide" evidence="1">
    <location>
        <begin position="1"/>
        <end position="19"/>
    </location>
</feature>
<reference evidence="4" key="1">
    <citation type="journal article" date="2019" name="Int. J. Syst. Evol. Microbiol.">
        <title>The Global Catalogue of Microorganisms (GCM) 10K type strain sequencing project: providing services to taxonomists for standard genome sequencing and annotation.</title>
        <authorList>
            <consortium name="The Broad Institute Genomics Platform"/>
            <consortium name="The Broad Institute Genome Sequencing Center for Infectious Disease"/>
            <person name="Wu L."/>
            <person name="Ma J."/>
        </authorList>
    </citation>
    <scope>NUCLEOTIDE SEQUENCE [LARGE SCALE GENOMIC DNA]</scope>
    <source>
        <strain evidence="4">JCM 17919</strain>
    </source>
</reference>
<dbReference type="Gene3D" id="2.130.10.10">
    <property type="entry name" value="YVTN repeat-like/Quinoprotein amine dehydrogenase"/>
    <property type="match status" value="1"/>
</dbReference>
<dbReference type="InterPro" id="IPR018391">
    <property type="entry name" value="PQQ_b-propeller_rpt"/>
</dbReference>
<dbReference type="RefSeq" id="WP_345256858.1">
    <property type="nucleotide sequence ID" value="NZ_BAABGY010000009.1"/>
</dbReference>
<keyword evidence="4" id="KW-1185">Reference proteome</keyword>
<accession>A0ABP8HBS7</accession>
<dbReference type="Proteomes" id="UP001501725">
    <property type="component" value="Unassembled WGS sequence"/>
</dbReference>
<dbReference type="SUPFAM" id="SSF50998">
    <property type="entry name" value="Quinoprotein alcohol dehydrogenase-like"/>
    <property type="match status" value="1"/>
</dbReference>
<name>A0ABP8HBS7_9BACT</name>
<evidence type="ECO:0000259" key="2">
    <source>
        <dbReference type="Pfam" id="PF13360"/>
    </source>
</evidence>
<organism evidence="3 4">
    <name type="scientific">Flaviaesturariibacter amylovorans</name>
    <dbReference type="NCBI Taxonomy" id="1084520"/>
    <lineage>
        <taxon>Bacteria</taxon>
        <taxon>Pseudomonadati</taxon>
        <taxon>Bacteroidota</taxon>
        <taxon>Chitinophagia</taxon>
        <taxon>Chitinophagales</taxon>
        <taxon>Chitinophagaceae</taxon>
        <taxon>Flaviaestuariibacter</taxon>
    </lineage>
</organism>
<gene>
    <name evidence="3" type="ORF">GCM10023184_32850</name>
</gene>
<dbReference type="PANTHER" id="PTHR34512:SF30">
    <property type="entry name" value="OUTER MEMBRANE PROTEIN ASSEMBLY FACTOR BAMB"/>
    <property type="match status" value="1"/>
</dbReference>
<dbReference type="InterPro" id="IPR015943">
    <property type="entry name" value="WD40/YVTN_repeat-like_dom_sf"/>
</dbReference>
<dbReference type="InterPro" id="IPR002372">
    <property type="entry name" value="PQQ_rpt_dom"/>
</dbReference>
<dbReference type="PANTHER" id="PTHR34512">
    <property type="entry name" value="CELL SURFACE PROTEIN"/>
    <property type="match status" value="1"/>
</dbReference>